<dbReference type="EnsemblPlants" id="MELO3C029268.2.1">
    <property type="protein sequence ID" value="MELO3C029268.2.1"/>
    <property type="gene ID" value="MELO3C029268.2"/>
</dbReference>
<reference evidence="2" key="1">
    <citation type="submission" date="2023-03" db="UniProtKB">
        <authorList>
            <consortium name="EnsemblPlants"/>
        </authorList>
    </citation>
    <scope>IDENTIFICATION</scope>
</reference>
<feature type="region of interest" description="Disordered" evidence="1">
    <location>
        <begin position="1"/>
        <end position="62"/>
    </location>
</feature>
<feature type="compositionally biased region" description="Basic and acidic residues" evidence="1">
    <location>
        <begin position="31"/>
        <end position="40"/>
    </location>
</feature>
<sequence length="62" mass="7056">MKDKVAGEKFPDAFPIFTRRTATAIKPSQHRKVEEQEGNKQRANNGNAGADEEYRHSARKQN</sequence>
<name>A0A9I9E621_CUCME</name>
<proteinExistence type="predicted"/>
<accession>A0A9I9E621</accession>
<evidence type="ECO:0000313" key="2">
    <source>
        <dbReference type="EnsemblPlants" id="MELO3C029268.2.1"/>
    </source>
</evidence>
<dbReference type="Gramene" id="MELO3C029268.2.1">
    <property type="protein sequence ID" value="MELO3C029268.2.1"/>
    <property type="gene ID" value="MELO3C029268.2"/>
</dbReference>
<protein>
    <submittedName>
        <fullName evidence="2">Uncharacterized protein</fullName>
    </submittedName>
</protein>
<organism evidence="2">
    <name type="scientific">Cucumis melo</name>
    <name type="common">Muskmelon</name>
    <dbReference type="NCBI Taxonomy" id="3656"/>
    <lineage>
        <taxon>Eukaryota</taxon>
        <taxon>Viridiplantae</taxon>
        <taxon>Streptophyta</taxon>
        <taxon>Embryophyta</taxon>
        <taxon>Tracheophyta</taxon>
        <taxon>Spermatophyta</taxon>
        <taxon>Magnoliopsida</taxon>
        <taxon>eudicotyledons</taxon>
        <taxon>Gunneridae</taxon>
        <taxon>Pentapetalae</taxon>
        <taxon>rosids</taxon>
        <taxon>fabids</taxon>
        <taxon>Cucurbitales</taxon>
        <taxon>Cucurbitaceae</taxon>
        <taxon>Benincaseae</taxon>
        <taxon>Cucumis</taxon>
    </lineage>
</organism>
<dbReference type="AlphaFoldDB" id="A0A9I9E621"/>
<evidence type="ECO:0000256" key="1">
    <source>
        <dbReference type="SAM" id="MobiDB-lite"/>
    </source>
</evidence>
<feature type="compositionally biased region" description="Basic and acidic residues" evidence="1">
    <location>
        <begin position="1"/>
        <end position="11"/>
    </location>
</feature>